<keyword evidence="1" id="KW-1133">Transmembrane helix</keyword>
<feature type="transmembrane region" description="Helical" evidence="1">
    <location>
        <begin position="237"/>
        <end position="270"/>
    </location>
</feature>
<name>A0A7T3KVN0_9EURY</name>
<feature type="transmembrane region" description="Helical" evidence="1">
    <location>
        <begin position="290"/>
        <end position="316"/>
    </location>
</feature>
<sequence>MDPLGPGLAVDPDATLLFCGFVGGGVALGTVSGLTPGIHANTFALLLAGVAPSIPGPVRYVGAAMLAAGVVHTFLDVVPALALGVPDPAMASSALPGHRLVLAGRGREALRLSALGSAGAVAFAVPLAVPMTSAMTAVYPTLRAHLPLLLGVVVVVLVVTESTTVGRVGAALSVAASGALGAVALDLPPGGLVESGGMLAPIFTGLFGAPVLLDALTGEGVPPQDDANVTASRRSVVGFALAGTLSGAVVGYVPGVSSAIAATVALLAVPGGGDGWGDGSGSPSGGGADGARGFVVTTSGVNTANTVFALLALIALGTPRTGVMVAMRDAGVPLDLPLLLGSVLVAAACGFALVVTLGDSYLRLVGRADYTRLSVSVLCLVVVVVAVLTGPLGVAVLGGSTVVGLVPARFGARRASLMGVLLVPLIFGL</sequence>
<dbReference type="Proteomes" id="UP000595001">
    <property type="component" value="Chromosome"/>
</dbReference>
<keyword evidence="1" id="KW-0472">Membrane</keyword>
<proteinExistence type="predicted"/>
<accession>A0A7T3KVN0</accession>
<dbReference type="GeneID" id="60587259"/>
<feature type="domain" description="DUF112" evidence="2">
    <location>
        <begin position="21"/>
        <end position="418"/>
    </location>
</feature>
<dbReference type="InterPro" id="IPR002823">
    <property type="entry name" value="DUF112_TM"/>
</dbReference>
<evidence type="ECO:0000313" key="4">
    <source>
        <dbReference type="Proteomes" id="UP000595001"/>
    </source>
</evidence>
<dbReference type="PANTHER" id="PTHR42204">
    <property type="entry name" value="INTEGRAL MEMBRANE PROTEIN"/>
    <property type="match status" value="1"/>
</dbReference>
<gene>
    <name evidence="3" type="ORF">I7X12_02160</name>
</gene>
<evidence type="ECO:0000259" key="2">
    <source>
        <dbReference type="Pfam" id="PF01970"/>
    </source>
</evidence>
<keyword evidence="4" id="KW-1185">Reference proteome</keyword>
<feature type="transmembrane region" description="Helical" evidence="1">
    <location>
        <begin position="375"/>
        <end position="398"/>
    </location>
</feature>
<feature type="transmembrane region" description="Helical" evidence="1">
    <location>
        <begin position="336"/>
        <end position="355"/>
    </location>
</feature>
<dbReference type="Pfam" id="PF01970">
    <property type="entry name" value="TctA"/>
    <property type="match status" value="1"/>
</dbReference>
<dbReference type="PANTHER" id="PTHR42204:SF1">
    <property type="entry name" value="INTEGRAL MEMBRANE PROTEIN"/>
    <property type="match status" value="1"/>
</dbReference>
<dbReference type="OrthoDB" id="53365at2157"/>
<evidence type="ECO:0000313" key="3">
    <source>
        <dbReference type="EMBL" id="QPV63462.1"/>
    </source>
</evidence>
<feature type="transmembrane region" description="Helical" evidence="1">
    <location>
        <begin position="166"/>
        <end position="185"/>
    </location>
</feature>
<protein>
    <submittedName>
        <fullName evidence="3">Tripartite tricarboxylate transporter permease</fullName>
    </submittedName>
</protein>
<dbReference type="AlphaFoldDB" id="A0A7T3KVN0"/>
<feature type="transmembrane region" description="Helical" evidence="1">
    <location>
        <begin position="109"/>
        <end position="129"/>
    </location>
</feature>
<dbReference type="EMBL" id="CP065856">
    <property type="protein sequence ID" value="QPV63462.1"/>
    <property type="molecule type" value="Genomic_DNA"/>
</dbReference>
<evidence type="ECO:0000256" key="1">
    <source>
        <dbReference type="SAM" id="Phobius"/>
    </source>
</evidence>
<feature type="transmembrane region" description="Helical" evidence="1">
    <location>
        <begin position="197"/>
        <end position="216"/>
    </location>
</feature>
<feature type="transmembrane region" description="Helical" evidence="1">
    <location>
        <begin position="141"/>
        <end position="159"/>
    </location>
</feature>
<dbReference type="KEGG" id="hlt:I7X12_02160"/>
<keyword evidence="1" id="KW-0812">Transmembrane</keyword>
<dbReference type="RefSeq" id="WP_198062251.1">
    <property type="nucleotide sequence ID" value="NZ_CP065856.1"/>
</dbReference>
<organism evidence="3 4">
    <name type="scientific">Halosimplex litoreum</name>
    <dbReference type="NCBI Taxonomy" id="1198301"/>
    <lineage>
        <taxon>Archaea</taxon>
        <taxon>Methanobacteriati</taxon>
        <taxon>Methanobacteriota</taxon>
        <taxon>Stenosarchaea group</taxon>
        <taxon>Halobacteria</taxon>
        <taxon>Halobacteriales</taxon>
        <taxon>Haloarculaceae</taxon>
        <taxon>Halosimplex</taxon>
    </lineage>
</organism>
<reference evidence="3 4" key="1">
    <citation type="submission" date="2020-12" db="EMBL/GenBank/DDBJ databases">
        <title>Halosimplex halophilum sp. nov. and Halosimplex salinum sp. nov., two new members of the genus Halosimplex.</title>
        <authorList>
            <person name="Cui H.L."/>
        </authorList>
    </citation>
    <scope>NUCLEOTIDE SEQUENCE [LARGE SCALE GENOMIC DNA]</scope>
    <source>
        <strain evidence="3 4">YGH94</strain>
    </source>
</reference>